<keyword evidence="3 8" id="KW-0808">Transferase</keyword>
<dbReference type="GO" id="GO:0000175">
    <property type="term" value="F:3'-5'-RNA exonuclease activity"/>
    <property type="evidence" value="ECO:0007669"/>
    <property type="project" value="TreeGrafter"/>
</dbReference>
<feature type="binding site" evidence="8">
    <location>
        <position position="495"/>
    </location>
    <ligand>
        <name>Mg(2+)</name>
        <dbReference type="ChEBI" id="CHEBI:18420"/>
    </ligand>
</feature>
<dbReference type="SUPFAM" id="SSF54791">
    <property type="entry name" value="Eukaryotic type KH-domain (KH-domain type I)"/>
    <property type="match status" value="1"/>
</dbReference>
<reference evidence="11 12" key="1">
    <citation type="journal article" date="2016" name="Nat. Commun.">
        <title>Thousands of microbial genomes shed light on interconnected biogeochemical processes in an aquifer system.</title>
        <authorList>
            <person name="Anantharaman K."/>
            <person name="Brown C.T."/>
            <person name="Hug L.A."/>
            <person name="Sharon I."/>
            <person name="Castelle C.J."/>
            <person name="Probst A.J."/>
            <person name="Thomas B.C."/>
            <person name="Singh A."/>
            <person name="Wilkins M.J."/>
            <person name="Karaoz U."/>
            <person name="Brodie E.L."/>
            <person name="Williams K.H."/>
            <person name="Hubbard S.S."/>
            <person name="Banfield J.F."/>
        </authorList>
    </citation>
    <scope>NUCLEOTIDE SEQUENCE [LARGE SCALE GENOMIC DNA]</scope>
</reference>
<dbReference type="InterPro" id="IPR015847">
    <property type="entry name" value="ExoRNase_PH_dom2"/>
</dbReference>
<dbReference type="InterPro" id="IPR001247">
    <property type="entry name" value="ExoRNase_PH_dom1"/>
</dbReference>
<gene>
    <name evidence="8" type="primary">pnp</name>
    <name evidence="11" type="ORF">A2828_02185</name>
</gene>
<dbReference type="SMART" id="SM00322">
    <property type="entry name" value="KH"/>
    <property type="match status" value="1"/>
</dbReference>
<sequence>MKEIKTFRANIGGKEIKVSLPHLAEQASGEALIQCGDTIVLVTAVMGKTPREGIDFFPLMVEFEEKYYAAGEIKSSRFMKREGRPSDEAVLSARLVDRTIRPLFPAFMRNEVQVVATTLSYDYENDPDVLGIIGASLALSTSDIPWGGPIAGIRIGRDSESNWIMFPTTAERSSSSLDLVVAGTRERINMLEGGLYELSEKEAVEAITVAQKAMQELFTLQEEIVKTVKPNKASVILAEPDEKTKDFVLSFLGKKLGEVMFDTSIDKLERARKMDELKKALLQKVSEENIDIRSALAVLEEETDKIVHEKIINGNQRPDGRALDELRELSSSVGILPRIHGSALFTRGNTKSLAALTLGAPSDELLIETMEGERKKRFMLHYNFPPFSVGETGFFRGPGRREIGHGMLAEKALAPLIPDKDDFPYTIRIVSEILSSNGSSSMASVCAGCLALMDGGVPIKKMAAGIAMGLMTDSQGHWKVLTDIQGPEDHYGDMDFKVAGTRDGITAVQMDVKIEGATLEMLEAAFAQAKEARLKILDVMSQALPEPRPSLSAYAPRILTLMINPDKIRDVIGPGGKMINTITEQTGTQIDIEQTGKIYITGKDPVSAEKALNWINDLTREIMPGEKFDGTVTRMFPFGIMVEIAPGQEGLVHNSKIAAWGVRSAEELVKTGDKMPVEVEEIDSQGRVNLKPQDSFMPERKLSGAFTQEADRFRPRNPQGQNRGRDDRRGRGPHRFQRH</sequence>
<dbReference type="InterPro" id="IPR012162">
    <property type="entry name" value="PNPase"/>
</dbReference>
<comment type="cofactor">
    <cofactor evidence="8">
        <name>Mg(2+)</name>
        <dbReference type="ChEBI" id="CHEBI:18420"/>
    </cofactor>
</comment>
<dbReference type="Gene3D" id="3.30.1370.10">
    <property type="entry name" value="K Homology domain, type 1"/>
    <property type="match status" value="1"/>
</dbReference>
<dbReference type="Pfam" id="PF01138">
    <property type="entry name" value="RNase_PH"/>
    <property type="match status" value="2"/>
</dbReference>
<dbReference type="InterPro" id="IPR020568">
    <property type="entry name" value="Ribosomal_Su5_D2-typ_SF"/>
</dbReference>
<dbReference type="GO" id="GO:0006396">
    <property type="term" value="P:RNA processing"/>
    <property type="evidence" value="ECO:0007669"/>
    <property type="project" value="InterPro"/>
</dbReference>
<dbReference type="CDD" id="cd02393">
    <property type="entry name" value="KH-I_PNPase"/>
    <property type="match status" value="1"/>
</dbReference>
<dbReference type="SUPFAM" id="SSF55666">
    <property type="entry name" value="Ribonuclease PH domain 2-like"/>
    <property type="match status" value="2"/>
</dbReference>
<feature type="domain" description="S1 motif" evidence="10">
    <location>
        <begin position="625"/>
        <end position="693"/>
    </location>
</feature>
<keyword evidence="6 8" id="KW-0460">Magnesium</keyword>
<dbReference type="InterPro" id="IPR036456">
    <property type="entry name" value="PNPase_PH_RNA-bd_sf"/>
</dbReference>
<comment type="similarity">
    <text evidence="1 8">Belongs to the polyribonucleotide nucleotidyltransferase family.</text>
</comment>
<dbReference type="PROSITE" id="PS50126">
    <property type="entry name" value="S1"/>
    <property type="match status" value="1"/>
</dbReference>
<feature type="region of interest" description="Disordered" evidence="9">
    <location>
        <begin position="690"/>
        <end position="739"/>
    </location>
</feature>
<dbReference type="InterPro" id="IPR015848">
    <property type="entry name" value="PNPase_PH_RNA-bd_bac/org-type"/>
</dbReference>
<dbReference type="NCBIfam" id="NF008805">
    <property type="entry name" value="PRK11824.1"/>
    <property type="match status" value="1"/>
</dbReference>
<evidence type="ECO:0000256" key="3">
    <source>
        <dbReference type="ARBA" id="ARBA00022679"/>
    </source>
</evidence>
<dbReference type="FunFam" id="3.30.1370.10:FF:000001">
    <property type="entry name" value="Polyribonucleotide nucleotidyltransferase"/>
    <property type="match status" value="1"/>
</dbReference>
<dbReference type="SUPFAM" id="SSF46915">
    <property type="entry name" value="Polynucleotide phosphorylase/guanosine pentaphosphate synthase (PNPase/GPSI), domain 3"/>
    <property type="match status" value="1"/>
</dbReference>
<comment type="subcellular location">
    <subcellularLocation>
        <location evidence="8">Cytoplasm</location>
    </subcellularLocation>
</comment>
<dbReference type="GO" id="GO:0004654">
    <property type="term" value="F:polyribonucleotide nucleotidyltransferase activity"/>
    <property type="evidence" value="ECO:0007669"/>
    <property type="project" value="UniProtKB-UniRule"/>
</dbReference>
<dbReference type="PANTHER" id="PTHR11252">
    <property type="entry name" value="POLYRIBONUCLEOTIDE NUCLEOTIDYLTRANSFERASE"/>
    <property type="match status" value="1"/>
</dbReference>
<comment type="catalytic activity">
    <reaction evidence="8">
        <text>RNA(n+1) + phosphate = RNA(n) + a ribonucleoside 5'-diphosphate</text>
        <dbReference type="Rhea" id="RHEA:22096"/>
        <dbReference type="Rhea" id="RHEA-COMP:14527"/>
        <dbReference type="Rhea" id="RHEA-COMP:17342"/>
        <dbReference type="ChEBI" id="CHEBI:43474"/>
        <dbReference type="ChEBI" id="CHEBI:57930"/>
        <dbReference type="ChEBI" id="CHEBI:140395"/>
        <dbReference type="EC" id="2.7.7.8"/>
    </reaction>
</comment>
<evidence type="ECO:0000256" key="4">
    <source>
        <dbReference type="ARBA" id="ARBA00022695"/>
    </source>
</evidence>
<evidence type="ECO:0000256" key="2">
    <source>
        <dbReference type="ARBA" id="ARBA00022490"/>
    </source>
</evidence>
<evidence type="ECO:0000313" key="11">
    <source>
        <dbReference type="EMBL" id="OHA46691.1"/>
    </source>
</evidence>
<dbReference type="SUPFAM" id="SSF54211">
    <property type="entry name" value="Ribosomal protein S5 domain 2-like"/>
    <property type="match status" value="2"/>
</dbReference>
<dbReference type="InterPro" id="IPR012340">
    <property type="entry name" value="NA-bd_OB-fold"/>
</dbReference>
<evidence type="ECO:0000256" key="9">
    <source>
        <dbReference type="SAM" id="MobiDB-lite"/>
    </source>
</evidence>
<dbReference type="PANTHER" id="PTHR11252:SF0">
    <property type="entry name" value="POLYRIBONUCLEOTIDE NUCLEOTIDYLTRANSFERASE 1, MITOCHONDRIAL"/>
    <property type="match status" value="1"/>
</dbReference>
<evidence type="ECO:0000256" key="8">
    <source>
        <dbReference type="HAMAP-Rule" id="MF_01595"/>
    </source>
</evidence>
<dbReference type="EMBL" id="MHSR01000013">
    <property type="protein sequence ID" value="OHA46691.1"/>
    <property type="molecule type" value="Genomic_DNA"/>
</dbReference>
<comment type="function">
    <text evidence="8">Involved in mRNA degradation. Catalyzes the phosphorolysis of single-stranded polyribonucleotides processively in the 3'- to 5'-direction.</text>
</comment>
<dbReference type="InterPro" id="IPR036345">
    <property type="entry name" value="ExoRNase_PH_dom2_sf"/>
</dbReference>
<organism evidence="11 12">
    <name type="scientific">Candidatus Terrybacteria bacterium RIFCSPHIGHO2_01_FULL_43_35</name>
    <dbReference type="NCBI Taxonomy" id="1802361"/>
    <lineage>
        <taxon>Bacteria</taxon>
        <taxon>Candidatus Terryibacteriota</taxon>
    </lineage>
</organism>
<dbReference type="InterPro" id="IPR004088">
    <property type="entry name" value="KH_dom_type_1"/>
</dbReference>
<evidence type="ECO:0000313" key="12">
    <source>
        <dbReference type="Proteomes" id="UP000178869"/>
    </source>
</evidence>
<dbReference type="GO" id="GO:0006402">
    <property type="term" value="P:mRNA catabolic process"/>
    <property type="evidence" value="ECO:0007669"/>
    <property type="project" value="UniProtKB-UniRule"/>
</dbReference>
<dbReference type="GO" id="GO:0000287">
    <property type="term" value="F:magnesium ion binding"/>
    <property type="evidence" value="ECO:0007669"/>
    <property type="project" value="UniProtKB-UniRule"/>
</dbReference>
<name>A0A1G2PGE7_9BACT</name>
<keyword evidence="4 8" id="KW-0548">Nucleotidyltransferase</keyword>
<comment type="caution">
    <text evidence="11">The sequence shown here is derived from an EMBL/GenBank/DDBJ whole genome shotgun (WGS) entry which is preliminary data.</text>
</comment>
<dbReference type="GO" id="GO:0005829">
    <property type="term" value="C:cytosol"/>
    <property type="evidence" value="ECO:0007669"/>
    <property type="project" value="TreeGrafter"/>
</dbReference>
<dbReference type="HAMAP" id="MF_01595">
    <property type="entry name" value="PNPase"/>
    <property type="match status" value="1"/>
</dbReference>
<dbReference type="PIRSF" id="PIRSF005499">
    <property type="entry name" value="PNPase"/>
    <property type="match status" value="1"/>
</dbReference>
<dbReference type="Pfam" id="PF00575">
    <property type="entry name" value="S1"/>
    <property type="match status" value="1"/>
</dbReference>
<evidence type="ECO:0000259" key="10">
    <source>
        <dbReference type="PROSITE" id="PS50126"/>
    </source>
</evidence>
<dbReference type="FunFam" id="3.30.230.70:FF:000002">
    <property type="entry name" value="Polyribonucleotide nucleotidyltransferase"/>
    <property type="match status" value="1"/>
</dbReference>
<evidence type="ECO:0000256" key="7">
    <source>
        <dbReference type="ARBA" id="ARBA00022884"/>
    </source>
</evidence>
<evidence type="ECO:0000256" key="6">
    <source>
        <dbReference type="ARBA" id="ARBA00022842"/>
    </source>
</evidence>
<dbReference type="InterPro" id="IPR003029">
    <property type="entry name" value="S1_domain"/>
</dbReference>
<evidence type="ECO:0000256" key="1">
    <source>
        <dbReference type="ARBA" id="ARBA00007404"/>
    </source>
</evidence>
<evidence type="ECO:0000256" key="5">
    <source>
        <dbReference type="ARBA" id="ARBA00022723"/>
    </source>
</evidence>
<dbReference type="Gene3D" id="3.30.230.70">
    <property type="entry name" value="GHMP Kinase, N-terminal domain"/>
    <property type="match status" value="2"/>
</dbReference>
<dbReference type="NCBIfam" id="TIGR03591">
    <property type="entry name" value="polynuc_phos"/>
    <property type="match status" value="1"/>
</dbReference>
<dbReference type="InterPro" id="IPR036612">
    <property type="entry name" value="KH_dom_type_1_sf"/>
</dbReference>
<keyword evidence="7 8" id="KW-0694">RNA-binding</keyword>
<keyword evidence="2 8" id="KW-0963">Cytoplasm</keyword>
<dbReference type="GO" id="GO:0003723">
    <property type="term" value="F:RNA binding"/>
    <property type="evidence" value="ECO:0007669"/>
    <property type="project" value="UniProtKB-UniRule"/>
</dbReference>
<dbReference type="FunFam" id="3.30.230.70:FF:000001">
    <property type="entry name" value="Polyribonucleotide nucleotidyltransferase"/>
    <property type="match status" value="1"/>
</dbReference>
<dbReference type="InterPro" id="IPR027408">
    <property type="entry name" value="PNPase/RNase_PH_dom_sf"/>
</dbReference>
<dbReference type="Pfam" id="PF00013">
    <property type="entry name" value="KH_1"/>
    <property type="match status" value="1"/>
</dbReference>
<proteinExistence type="inferred from homology"/>
<dbReference type="EC" id="2.7.7.8" evidence="8"/>
<dbReference type="Proteomes" id="UP000178869">
    <property type="component" value="Unassembled WGS sequence"/>
</dbReference>
<dbReference type="Pfam" id="PF03725">
    <property type="entry name" value="RNase_PH_C"/>
    <property type="match status" value="1"/>
</dbReference>
<dbReference type="InterPro" id="IPR004087">
    <property type="entry name" value="KH_dom"/>
</dbReference>
<dbReference type="SMART" id="SM00316">
    <property type="entry name" value="S1"/>
    <property type="match status" value="1"/>
</dbReference>
<dbReference type="CDD" id="cd11363">
    <property type="entry name" value="RNase_PH_PNPase_1"/>
    <property type="match status" value="1"/>
</dbReference>
<accession>A0A1G2PGE7</accession>
<keyword evidence="5 8" id="KW-0479">Metal-binding</keyword>
<protein>
    <recommendedName>
        <fullName evidence="8">Polyribonucleotide nucleotidyltransferase</fullName>
        <ecNumber evidence="8">2.7.7.8</ecNumber>
    </recommendedName>
    <alternativeName>
        <fullName evidence="8">Polynucleotide phosphorylase</fullName>
        <shortName evidence="8">PNPase</shortName>
    </alternativeName>
</protein>
<dbReference type="CDD" id="cd11364">
    <property type="entry name" value="RNase_PH_PNPase_2"/>
    <property type="match status" value="1"/>
</dbReference>
<dbReference type="AlphaFoldDB" id="A0A1G2PGE7"/>
<feature type="binding site" evidence="8">
    <location>
        <position position="489"/>
    </location>
    <ligand>
        <name>Mg(2+)</name>
        <dbReference type="ChEBI" id="CHEBI:18420"/>
    </ligand>
</feature>
<dbReference type="Pfam" id="PF03726">
    <property type="entry name" value="PNPase"/>
    <property type="match status" value="1"/>
</dbReference>
<dbReference type="PROSITE" id="PS50084">
    <property type="entry name" value="KH_TYPE_1"/>
    <property type="match status" value="1"/>
</dbReference>
<dbReference type="Gene3D" id="2.40.50.140">
    <property type="entry name" value="Nucleic acid-binding proteins"/>
    <property type="match status" value="1"/>
</dbReference>
<dbReference type="SUPFAM" id="SSF50249">
    <property type="entry name" value="Nucleic acid-binding proteins"/>
    <property type="match status" value="1"/>
</dbReference>